<organism evidence="1 2">
    <name type="scientific">Panagrolaimus sp. PS1159</name>
    <dbReference type="NCBI Taxonomy" id="55785"/>
    <lineage>
        <taxon>Eukaryota</taxon>
        <taxon>Metazoa</taxon>
        <taxon>Ecdysozoa</taxon>
        <taxon>Nematoda</taxon>
        <taxon>Chromadorea</taxon>
        <taxon>Rhabditida</taxon>
        <taxon>Tylenchina</taxon>
        <taxon>Panagrolaimomorpha</taxon>
        <taxon>Panagrolaimoidea</taxon>
        <taxon>Panagrolaimidae</taxon>
        <taxon>Panagrolaimus</taxon>
    </lineage>
</organism>
<evidence type="ECO:0000313" key="1">
    <source>
        <dbReference type="Proteomes" id="UP000887580"/>
    </source>
</evidence>
<sequence>MDELKKRPSFGQNASLGSLYSFQNEHLYPDISVFERKLPDEFQAENKITDSDGKKVATTFENTTSKKLSLLNIETDVKLSVLCGMLTSNETNFMEHKELGNRGICFYAYTLEISFQSFDANDKNLQNLCKKMIESEKADHVIVGITYGNQIIVKLTFDNIAKEMDDKELLQEKIGKDFDNLLQLNDIGGIENYDQWFTYLPSLKFEIFSDLLNTESKTVEDFCNKFQQIKTDSKKVENVKQLYFHLMPISTFQEKTGCKFSETPIFNSITEKTMSKNIEPAFDKFDNAICQLYALKNNLENHRNYVTLKEMDSLNERITKFETEDTEFKRKLRDEIIEYRSSHDPEEVEIIVRCRNFLKICETTEQEIMKQFEIVKQRINYLNQIAKLGLTIVRDLHEFEYIKTEKKEIYLLSFAFSQFNQSSELEENYSYFCSLYNDRKRQTFIGTSPTSPSPHHLYPSFLVVEYDIFPEIFQAENLSTKPQISKIVDGKFAETNLLESKVILESQCIVKCDNIVSTGNNSQHYKRQIVKIRCPNTINGGKCSNKQRYWYCSKCCAPLEYGFDGRFYCVCGFQNCENFEFKCNEKDHRNGFVKFNKEDLKRELSNTSEREEINIVMLGESGVGKSTLINSIAMYLTFDTLDEAKSPGSNLIALVPTKFSFQDSSNGQDFSIPVSTGSSKNECQESGKSSTRTCRAYHIPYGDDKIIRIIDTPGILDTDGMEQDKKNLENTLNFLDKYDEIHAICILCSANCAKLSKSFEYCFKELFTQFHISAAKNFVFIFTKAAQSGYQAGDTIDYIEKLLKEIKAKRPGQKFDINAKGLAFNFDNMGYRYLCALQENRTLKIDQEPKYEESYRRARDETIRLLQHIKTTKPHNAADSVSIFRARNLTFRLTKPLIKIGQTQKESIIKRQRRQREIQKAANDLEKLRKILATKAPTIHWSIVKQTIDVCANCTTIKEYRGNERIQFLECIPHACDIDPFSLQLYHRLKKSVDGKFKCKNCGPLYIYHQIHEYLLRREEYDTKDIETSIAKKLTTKEEIEQQIKQEAQELLEIEEEIAIVINSTAKFYAYLKAESVISHNDAADTYIDVLIKCEENGKCDSDKLQSLNDLKIMLQKEKERLDEVSPITQEKLYRVTPEDVLDLVTKLESLKHYGPDVKRAMEEKIEKRDAITEEPYISYLNQYSHNKNKIKHCIEEFEKQ</sequence>
<accession>A0AC35FIX2</accession>
<proteinExistence type="predicted"/>
<reference evidence="2" key="1">
    <citation type="submission" date="2022-11" db="UniProtKB">
        <authorList>
            <consortium name="WormBaseParasite"/>
        </authorList>
    </citation>
    <scope>IDENTIFICATION</scope>
</reference>
<evidence type="ECO:0000313" key="2">
    <source>
        <dbReference type="WBParaSite" id="PS1159_v2.g17962.t1"/>
    </source>
</evidence>
<protein>
    <submittedName>
        <fullName evidence="2">AIG1-type G domain-containing protein</fullName>
    </submittedName>
</protein>
<dbReference type="Proteomes" id="UP000887580">
    <property type="component" value="Unplaced"/>
</dbReference>
<name>A0AC35FIX2_9BILA</name>
<dbReference type="WBParaSite" id="PS1159_v2.g17962.t1">
    <property type="protein sequence ID" value="PS1159_v2.g17962.t1"/>
    <property type="gene ID" value="PS1159_v2.g17962"/>
</dbReference>